<dbReference type="InterPro" id="IPR036046">
    <property type="entry name" value="Acylphosphatase-like_dom_sf"/>
</dbReference>
<reference evidence="2 3" key="1">
    <citation type="submission" date="2016-09" db="EMBL/GenBank/DDBJ databases">
        <title>Rhizobium sp. nov., a novel species isolated from the rice rhizosphere.</title>
        <authorList>
            <person name="Zhao J."/>
            <person name="Zhang X."/>
        </authorList>
    </citation>
    <scope>NUCLEOTIDE SEQUENCE [LARGE SCALE GENOMIC DNA]</scope>
    <source>
        <strain evidence="2 3">1.7048</strain>
    </source>
</reference>
<evidence type="ECO:0000313" key="2">
    <source>
        <dbReference type="EMBL" id="OLP58840.1"/>
    </source>
</evidence>
<organism evidence="2 3">
    <name type="scientific">Xaviernesmea oryzae</name>
    <dbReference type="NCBI Taxonomy" id="464029"/>
    <lineage>
        <taxon>Bacteria</taxon>
        <taxon>Pseudomonadati</taxon>
        <taxon>Pseudomonadota</taxon>
        <taxon>Alphaproteobacteria</taxon>
        <taxon>Hyphomicrobiales</taxon>
        <taxon>Rhizobiaceae</taxon>
        <taxon>Rhizobium/Agrobacterium group</taxon>
        <taxon>Xaviernesmea</taxon>
    </lineage>
</organism>
<name>A0A1Q9AU11_9HYPH</name>
<dbReference type="GO" id="GO:0071949">
    <property type="term" value="F:FAD binding"/>
    <property type="evidence" value="ECO:0007669"/>
    <property type="project" value="InterPro"/>
</dbReference>
<feature type="domain" description="BLUF" evidence="1">
    <location>
        <begin position="9"/>
        <end position="104"/>
    </location>
</feature>
<dbReference type="Pfam" id="PF04940">
    <property type="entry name" value="BLUF"/>
    <property type="match status" value="1"/>
</dbReference>
<dbReference type="EMBL" id="MKIP01000055">
    <property type="protein sequence ID" value="OLP58840.1"/>
    <property type="molecule type" value="Genomic_DNA"/>
</dbReference>
<dbReference type="GO" id="GO:0009882">
    <property type="term" value="F:blue light photoreceptor activity"/>
    <property type="evidence" value="ECO:0007669"/>
    <property type="project" value="InterPro"/>
</dbReference>
<comment type="caution">
    <text evidence="2">The sequence shown here is derived from an EMBL/GenBank/DDBJ whole genome shotgun (WGS) entry which is preliminary data.</text>
</comment>
<evidence type="ECO:0000259" key="1">
    <source>
        <dbReference type="PROSITE" id="PS50925"/>
    </source>
</evidence>
<dbReference type="Proteomes" id="UP000186364">
    <property type="component" value="Unassembled WGS sequence"/>
</dbReference>
<dbReference type="InterPro" id="IPR007024">
    <property type="entry name" value="BLUF_domain"/>
</dbReference>
<protein>
    <recommendedName>
        <fullName evidence="1">BLUF domain-containing protein</fullName>
    </recommendedName>
</protein>
<dbReference type="SUPFAM" id="SSF54975">
    <property type="entry name" value="Acylphosphatase/BLUF domain-like"/>
    <property type="match status" value="1"/>
</dbReference>
<proteinExistence type="predicted"/>
<dbReference type="AlphaFoldDB" id="A0A1Q9AU11"/>
<keyword evidence="3" id="KW-1185">Reference proteome</keyword>
<evidence type="ECO:0000313" key="3">
    <source>
        <dbReference type="Proteomes" id="UP000186364"/>
    </source>
</evidence>
<dbReference type="PROSITE" id="PS50925">
    <property type="entry name" value="BLUF"/>
    <property type="match status" value="1"/>
</dbReference>
<gene>
    <name evidence="2" type="ORF">BJF93_09120</name>
</gene>
<dbReference type="Gene3D" id="3.30.70.100">
    <property type="match status" value="1"/>
</dbReference>
<dbReference type="SMART" id="SM01034">
    <property type="entry name" value="BLUF"/>
    <property type="match status" value="1"/>
</dbReference>
<sequence length="149" mass="16675">MPEETVLPFYRLLYRSKITLNMSHDELNRQIDDIVASSCTANADVGLTGALIAFEGMFIQVLEGSLAPLERTFERICCDLRHRHVQLVDLAAAEQRLFADWNMVRVDHDGGLARLYDMLGKSELPHLDVAKASSLISLMLSVLPPSRAH</sequence>
<accession>A0A1Q9AU11</accession>